<dbReference type="Proteomes" id="UP000190961">
    <property type="component" value="Unassembled WGS sequence"/>
</dbReference>
<feature type="chain" id="PRO_5013250738" description="DUF2541 domain-containing protein" evidence="1">
    <location>
        <begin position="21"/>
        <end position="137"/>
    </location>
</feature>
<dbReference type="OrthoDB" id="674046at2"/>
<evidence type="ECO:0000313" key="3">
    <source>
        <dbReference type="Proteomes" id="UP000190961"/>
    </source>
</evidence>
<organism evidence="2 3">
    <name type="scientific">Ohtaekwangia koreensis</name>
    <dbReference type="NCBI Taxonomy" id="688867"/>
    <lineage>
        <taxon>Bacteria</taxon>
        <taxon>Pseudomonadati</taxon>
        <taxon>Bacteroidota</taxon>
        <taxon>Cytophagia</taxon>
        <taxon>Cytophagales</taxon>
        <taxon>Fulvivirgaceae</taxon>
        <taxon>Ohtaekwangia</taxon>
    </lineage>
</organism>
<protein>
    <recommendedName>
        <fullName evidence="4">DUF2541 domain-containing protein</fullName>
    </recommendedName>
</protein>
<reference evidence="2 3" key="1">
    <citation type="submission" date="2017-02" db="EMBL/GenBank/DDBJ databases">
        <authorList>
            <person name="Peterson S.W."/>
        </authorList>
    </citation>
    <scope>NUCLEOTIDE SEQUENCE [LARGE SCALE GENOMIC DNA]</scope>
    <source>
        <strain evidence="2 3">DSM 25262</strain>
    </source>
</reference>
<feature type="signal peptide" evidence="1">
    <location>
        <begin position="1"/>
        <end position="20"/>
    </location>
</feature>
<accession>A0A1T5KHN8</accession>
<proteinExistence type="predicted"/>
<evidence type="ECO:0000256" key="1">
    <source>
        <dbReference type="SAM" id="SignalP"/>
    </source>
</evidence>
<name>A0A1T5KHN8_9BACT</name>
<keyword evidence="3" id="KW-1185">Reference proteome</keyword>
<dbReference type="RefSeq" id="WP_079686672.1">
    <property type="nucleotide sequence ID" value="NZ_FUZU01000001.1"/>
</dbReference>
<evidence type="ECO:0000313" key="2">
    <source>
        <dbReference type="EMBL" id="SKC63213.1"/>
    </source>
</evidence>
<evidence type="ECO:0008006" key="4">
    <source>
        <dbReference type="Google" id="ProtNLM"/>
    </source>
</evidence>
<sequence>MKKVFGFILAFAVFSTMAFAQDPGIVTSDKPGWHKIGEVKADFKKENESIVVMGADQFKSIKLKVTDAPINIDKVIVYYESGATQELAVANQLQAGGETKSFDLKNASEDLKKVAFTYKTLPNYRGEKAHVELYGLK</sequence>
<dbReference type="AlphaFoldDB" id="A0A1T5KHN8"/>
<gene>
    <name evidence="2" type="ORF">SAMN05660236_2199</name>
</gene>
<dbReference type="EMBL" id="FUZU01000001">
    <property type="protein sequence ID" value="SKC63213.1"/>
    <property type="molecule type" value="Genomic_DNA"/>
</dbReference>
<keyword evidence="1" id="KW-0732">Signal</keyword>